<keyword evidence="9" id="KW-1208">Phospholipid metabolism</keyword>
<feature type="transmembrane region" description="Helical" evidence="10">
    <location>
        <begin position="113"/>
        <end position="139"/>
    </location>
</feature>
<dbReference type="EC" id="2.3.1.-" evidence="11"/>
<dbReference type="GO" id="GO:0005886">
    <property type="term" value="C:plasma membrane"/>
    <property type="evidence" value="ECO:0007669"/>
    <property type="project" value="InterPro"/>
</dbReference>
<evidence type="ECO:0000313" key="11">
    <source>
        <dbReference type="EMBL" id="VYS98362.1"/>
    </source>
</evidence>
<keyword evidence="6" id="KW-0443">Lipid metabolism</keyword>
<dbReference type="EMBL" id="CACRST010000011">
    <property type="protein sequence ID" value="VYS98362.1"/>
    <property type="molecule type" value="Genomic_DNA"/>
</dbReference>
<dbReference type="PANTHER" id="PTHR30309">
    <property type="entry name" value="INNER MEMBRANE PROTEIN YGIH"/>
    <property type="match status" value="1"/>
</dbReference>
<keyword evidence="11" id="KW-0012">Acyltransferase</keyword>
<feature type="transmembrane region" description="Helical" evidence="10">
    <location>
        <begin position="6"/>
        <end position="31"/>
    </location>
</feature>
<evidence type="ECO:0000256" key="10">
    <source>
        <dbReference type="SAM" id="Phobius"/>
    </source>
</evidence>
<feature type="transmembrane region" description="Helical" evidence="10">
    <location>
        <begin position="43"/>
        <end position="62"/>
    </location>
</feature>
<evidence type="ECO:0000256" key="8">
    <source>
        <dbReference type="ARBA" id="ARBA00023209"/>
    </source>
</evidence>
<keyword evidence="1" id="KW-1003">Cell membrane</keyword>
<evidence type="ECO:0000256" key="7">
    <source>
        <dbReference type="ARBA" id="ARBA00023136"/>
    </source>
</evidence>
<keyword evidence="5 10" id="KW-1133">Transmembrane helix</keyword>
<evidence type="ECO:0000256" key="2">
    <source>
        <dbReference type="ARBA" id="ARBA00022516"/>
    </source>
</evidence>
<evidence type="ECO:0000256" key="9">
    <source>
        <dbReference type="ARBA" id="ARBA00023264"/>
    </source>
</evidence>
<reference evidence="11" key="1">
    <citation type="submission" date="2019-11" db="EMBL/GenBank/DDBJ databases">
        <authorList>
            <person name="Feng L."/>
        </authorList>
    </citation>
    <scope>NUCLEOTIDE SEQUENCE</scope>
    <source>
        <strain evidence="11">BgluceraseaLFYP119</strain>
    </source>
</reference>
<keyword evidence="7 10" id="KW-0472">Membrane</keyword>
<evidence type="ECO:0000256" key="3">
    <source>
        <dbReference type="ARBA" id="ARBA00022679"/>
    </source>
</evidence>
<dbReference type="RefSeq" id="WP_156353684.1">
    <property type="nucleotide sequence ID" value="NZ_CACRST010000011.1"/>
</dbReference>
<sequence>MKYGYLFYTILGYLTGSMLFGRIVPLVLKGVDVEKDSTDGNPGTFNAFACGGAFCGVLVLLLDLFKGAFPVWLCGERLGMDAWGFAFVMAAPVLGHAYSFFQKGHGGKAIAVTFGVLIGLLPVWKPLAFLIFWYLLFVAVVPMRSNTRKSIYAFLAFTLTCLGFIRQKSILAGCLLISVIVIHKHCLKAKAAYRESGEWRLE</sequence>
<dbReference type="AlphaFoldDB" id="A0A6N2SZI4"/>
<feature type="transmembrane region" description="Helical" evidence="10">
    <location>
        <begin position="151"/>
        <end position="182"/>
    </location>
</feature>
<dbReference type="SMART" id="SM01207">
    <property type="entry name" value="G3P_acyltransf"/>
    <property type="match status" value="1"/>
</dbReference>
<evidence type="ECO:0000256" key="6">
    <source>
        <dbReference type="ARBA" id="ARBA00023098"/>
    </source>
</evidence>
<protein>
    <submittedName>
        <fullName evidence="11">Glycerol-3-phosphate acyltransferase</fullName>
        <ecNumber evidence="11">2.3.1.-</ecNumber>
    </submittedName>
</protein>
<dbReference type="PANTHER" id="PTHR30309:SF0">
    <property type="entry name" value="GLYCEROL-3-PHOSPHATE ACYLTRANSFERASE-RELATED"/>
    <property type="match status" value="1"/>
</dbReference>
<dbReference type="Pfam" id="PF02660">
    <property type="entry name" value="G3P_acyltransf"/>
    <property type="match status" value="1"/>
</dbReference>
<keyword evidence="2" id="KW-0444">Lipid biosynthesis</keyword>
<accession>A0A6N2SZI4</accession>
<dbReference type="InterPro" id="IPR003811">
    <property type="entry name" value="G3P_acylTferase_PlsY"/>
</dbReference>
<keyword evidence="4 10" id="KW-0812">Transmembrane</keyword>
<evidence type="ECO:0000256" key="4">
    <source>
        <dbReference type="ARBA" id="ARBA00022692"/>
    </source>
</evidence>
<name>A0A6N2SZI4_9FIRM</name>
<evidence type="ECO:0000256" key="1">
    <source>
        <dbReference type="ARBA" id="ARBA00022475"/>
    </source>
</evidence>
<feature type="transmembrane region" description="Helical" evidence="10">
    <location>
        <begin position="82"/>
        <end position="101"/>
    </location>
</feature>
<organism evidence="11">
    <name type="scientific">Blautia glucerasea</name>
    <dbReference type="NCBI Taxonomy" id="536633"/>
    <lineage>
        <taxon>Bacteria</taxon>
        <taxon>Bacillati</taxon>
        <taxon>Bacillota</taxon>
        <taxon>Clostridia</taxon>
        <taxon>Lachnospirales</taxon>
        <taxon>Lachnospiraceae</taxon>
        <taxon>Blautia</taxon>
    </lineage>
</organism>
<dbReference type="GO" id="GO:0043772">
    <property type="term" value="F:acyl-phosphate glycerol-3-phosphate acyltransferase activity"/>
    <property type="evidence" value="ECO:0007669"/>
    <property type="project" value="InterPro"/>
</dbReference>
<keyword evidence="8" id="KW-0594">Phospholipid biosynthesis</keyword>
<dbReference type="GO" id="GO:0008654">
    <property type="term" value="P:phospholipid biosynthetic process"/>
    <property type="evidence" value="ECO:0007669"/>
    <property type="project" value="UniProtKB-KW"/>
</dbReference>
<evidence type="ECO:0000256" key="5">
    <source>
        <dbReference type="ARBA" id="ARBA00022989"/>
    </source>
</evidence>
<gene>
    <name evidence="11" type="primary">plsY_2</name>
    <name evidence="11" type="ORF">BGLFYP119_01355</name>
</gene>
<keyword evidence="3 11" id="KW-0808">Transferase</keyword>
<proteinExistence type="predicted"/>